<comment type="caution">
    <text evidence="2">The sequence shown here is derived from an EMBL/GenBank/DDBJ whole genome shotgun (WGS) entry which is preliminary data.</text>
</comment>
<evidence type="ECO:0000256" key="1">
    <source>
        <dbReference type="SAM" id="Phobius"/>
    </source>
</evidence>
<sequence>MLLLLQRIYLNPRDFEAGALEIKKGLPGLFWVYLDTLGLIGAGYGIFPSLPLTRRKNGYNPPTPVVENSRF</sequence>
<keyword evidence="1" id="KW-0812">Transmembrane</keyword>
<keyword evidence="3" id="KW-1185">Reference proteome</keyword>
<reference evidence="2 3" key="1">
    <citation type="journal article" date="2020" name="Sci. Rep.">
        <title>A novel cyanobacterial geosmin producer, revising GeoA distribution and dispersion patterns in Bacteria.</title>
        <authorList>
            <person name="Churro C."/>
            <person name="Semedo-Aguiar A.P."/>
            <person name="Silva A.D."/>
            <person name="Pereira-Leal J.B."/>
            <person name="Leite R.B."/>
        </authorList>
    </citation>
    <scope>NUCLEOTIDE SEQUENCE [LARGE SCALE GENOMIC DNA]</scope>
    <source>
        <strain evidence="2 3">IPMA8</strain>
    </source>
</reference>
<evidence type="ECO:0000313" key="3">
    <source>
        <dbReference type="Proteomes" id="UP000702425"/>
    </source>
</evidence>
<feature type="transmembrane region" description="Helical" evidence="1">
    <location>
        <begin position="30"/>
        <end position="47"/>
    </location>
</feature>
<accession>A0ABX2CQL3</accession>
<name>A0ABX2CQL3_9CYAN</name>
<evidence type="ECO:0000313" key="2">
    <source>
        <dbReference type="EMBL" id="NQE32707.1"/>
    </source>
</evidence>
<dbReference type="EMBL" id="SRRZ01000005">
    <property type="protein sequence ID" value="NQE32707.1"/>
    <property type="molecule type" value="Genomic_DNA"/>
</dbReference>
<protein>
    <submittedName>
        <fullName evidence="2">Uncharacterized protein</fullName>
    </submittedName>
</protein>
<dbReference type="RefSeq" id="WP_216670140.1">
    <property type="nucleotide sequence ID" value="NZ_SRRZ01000005.1"/>
</dbReference>
<keyword evidence="1" id="KW-0472">Membrane</keyword>
<proteinExistence type="predicted"/>
<organism evidence="2 3">
    <name type="scientific">Microcoleus asticus IPMA8</name>
    <dbReference type="NCBI Taxonomy" id="2563858"/>
    <lineage>
        <taxon>Bacteria</taxon>
        <taxon>Bacillati</taxon>
        <taxon>Cyanobacteriota</taxon>
        <taxon>Cyanophyceae</taxon>
        <taxon>Oscillatoriophycideae</taxon>
        <taxon>Oscillatoriales</taxon>
        <taxon>Microcoleaceae</taxon>
        <taxon>Microcoleus</taxon>
        <taxon>Microcoleus asticus</taxon>
    </lineage>
</organism>
<dbReference type="Proteomes" id="UP000702425">
    <property type="component" value="Unassembled WGS sequence"/>
</dbReference>
<gene>
    <name evidence="2" type="ORF">E5S67_00423</name>
</gene>
<keyword evidence="1" id="KW-1133">Transmembrane helix</keyword>